<feature type="active site" description="Proton donor/acceptor" evidence="7">
    <location>
        <position position="307"/>
    </location>
</feature>
<geneLocation type="plasmid" evidence="11">
    <name>unnamed1</name>
</geneLocation>
<evidence type="ECO:0000259" key="10">
    <source>
        <dbReference type="PROSITE" id="PS52029"/>
    </source>
</evidence>
<dbReference type="InterPro" id="IPR002477">
    <property type="entry name" value="Peptidoglycan-bd-like"/>
</dbReference>
<evidence type="ECO:0000256" key="9">
    <source>
        <dbReference type="SAM" id="SignalP"/>
    </source>
</evidence>
<keyword evidence="6 7" id="KW-0961">Cell wall biogenesis/degradation</keyword>
<feature type="region of interest" description="Disordered" evidence="8">
    <location>
        <begin position="388"/>
        <end position="419"/>
    </location>
</feature>
<dbReference type="Pfam" id="PF01471">
    <property type="entry name" value="PG_binding_1"/>
    <property type="match status" value="1"/>
</dbReference>
<dbReference type="InterPro" id="IPR050979">
    <property type="entry name" value="LD-transpeptidase"/>
</dbReference>
<keyword evidence="9" id="KW-0732">Signal</keyword>
<evidence type="ECO:0000256" key="5">
    <source>
        <dbReference type="ARBA" id="ARBA00022984"/>
    </source>
</evidence>
<accession>A0ABT1MLC9</accession>
<evidence type="ECO:0000256" key="4">
    <source>
        <dbReference type="ARBA" id="ARBA00022960"/>
    </source>
</evidence>
<feature type="active site" description="Nucleophile" evidence="7">
    <location>
        <position position="323"/>
    </location>
</feature>
<dbReference type="SUPFAM" id="SSF47090">
    <property type="entry name" value="PGBD-like"/>
    <property type="match status" value="1"/>
</dbReference>
<name>A0ABT1MLC9_9RHOB</name>
<evidence type="ECO:0000256" key="2">
    <source>
        <dbReference type="ARBA" id="ARBA00005992"/>
    </source>
</evidence>
<feature type="domain" description="L,D-TPase catalytic" evidence="10">
    <location>
        <begin position="214"/>
        <end position="348"/>
    </location>
</feature>
<gene>
    <name evidence="11" type="ORF">MLD63_01480</name>
</gene>
<dbReference type="Pfam" id="PF03734">
    <property type="entry name" value="YkuD"/>
    <property type="match status" value="1"/>
</dbReference>
<dbReference type="RefSeq" id="WP_255328066.1">
    <property type="nucleotide sequence ID" value="NZ_JAKZEU010000001.1"/>
</dbReference>
<dbReference type="InterPro" id="IPR038063">
    <property type="entry name" value="Transpep_catalytic_dom"/>
</dbReference>
<evidence type="ECO:0000313" key="12">
    <source>
        <dbReference type="Proteomes" id="UP001203945"/>
    </source>
</evidence>
<dbReference type="SUPFAM" id="SSF141523">
    <property type="entry name" value="L,D-transpeptidase catalytic domain-like"/>
    <property type="match status" value="1"/>
</dbReference>
<sequence>MNLRTFSLVFAACPAFLPAAGLAQAIAPIGTVPAAAAPATTTAPAPIDEVFSAADIEAATFTGQDLPSGRSALTAKVQIMLDRSGTSPGVVDGFKGGMSESAIMAFERRARLPMDGRLDQQVWDLLLPYAASPVTQDYTITEADAQGLVDSIPVDYAEKAQMEELGYTSIAEKLGERFHMDEKFIGVLNPGVTLAPGVTIKVMAPSAPLKGEVARIIVDKATRRVAGYSADGEMLVDYPATIGSDATPSPTGDHVVVTTAFNPNYTYNPNVNFKQGENDKVLTIPPGPNGPVGSVWIDLSKPTYGIHGTPTPSQLFRNQSNGCVRLTNWDAQELAKMVKPGVTRVEFLNPGVTIADVTGYAPSAATAAAETGVPADDGTLADATLNTPSLPDPGAVTAVPLPGNITPLPADGGEGTPNPGVVPLPDQTVGPAGNVIEDTTEIDTDPADLTNDPLLDALNNALRNLPDGSVPEAQY</sequence>
<keyword evidence="3" id="KW-0808">Transferase</keyword>
<evidence type="ECO:0000256" key="8">
    <source>
        <dbReference type="SAM" id="MobiDB-lite"/>
    </source>
</evidence>
<proteinExistence type="inferred from homology"/>
<evidence type="ECO:0000256" key="6">
    <source>
        <dbReference type="ARBA" id="ARBA00023316"/>
    </source>
</evidence>
<organism evidence="11 12">
    <name type="scientific">Paracoccus albicereus</name>
    <dbReference type="NCBI Taxonomy" id="2922394"/>
    <lineage>
        <taxon>Bacteria</taxon>
        <taxon>Pseudomonadati</taxon>
        <taxon>Pseudomonadota</taxon>
        <taxon>Alphaproteobacteria</taxon>
        <taxon>Rhodobacterales</taxon>
        <taxon>Paracoccaceae</taxon>
        <taxon>Paracoccus</taxon>
    </lineage>
</organism>
<dbReference type="Gene3D" id="1.10.101.10">
    <property type="entry name" value="PGBD-like superfamily/PGBD"/>
    <property type="match status" value="1"/>
</dbReference>
<reference evidence="11 12" key="1">
    <citation type="submission" date="2022-03" db="EMBL/GenBank/DDBJ databases">
        <authorList>
            <person name="He Y."/>
        </authorList>
    </citation>
    <scope>NUCLEOTIDE SEQUENCE [LARGE SCALE GENOMIC DNA]</scope>
    <source>
        <strain evidence="11 12">TK19116</strain>
        <plasmid evidence="11">unnamed1</plasmid>
    </source>
</reference>
<evidence type="ECO:0000256" key="1">
    <source>
        <dbReference type="ARBA" id="ARBA00004752"/>
    </source>
</evidence>
<feature type="signal peptide" evidence="9">
    <location>
        <begin position="1"/>
        <end position="25"/>
    </location>
</feature>
<feature type="chain" id="PRO_5046195528" evidence="9">
    <location>
        <begin position="26"/>
        <end position="475"/>
    </location>
</feature>
<dbReference type="CDD" id="cd16913">
    <property type="entry name" value="YkuD_like"/>
    <property type="match status" value="1"/>
</dbReference>
<protein>
    <submittedName>
        <fullName evidence="11">L,D-transpeptidase</fullName>
    </submittedName>
</protein>
<dbReference type="PANTHER" id="PTHR30582:SF30">
    <property type="entry name" value="BLR4375 PROTEIN"/>
    <property type="match status" value="1"/>
</dbReference>
<dbReference type="PROSITE" id="PS52029">
    <property type="entry name" value="LD_TPASE"/>
    <property type="match status" value="1"/>
</dbReference>
<comment type="pathway">
    <text evidence="1 7">Cell wall biogenesis; peptidoglycan biosynthesis.</text>
</comment>
<dbReference type="EMBL" id="JAKZEU010000001">
    <property type="protein sequence ID" value="MCQ0969105.1"/>
    <property type="molecule type" value="Genomic_DNA"/>
</dbReference>
<dbReference type="InterPro" id="IPR036366">
    <property type="entry name" value="PGBDSf"/>
</dbReference>
<keyword evidence="12" id="KW-1185">Reference proteome</keyword>
<comment type="similarity">
    <text evidence="2">Belongs to the YkuD family.</text>
</comment>
<comment type="caution">
    <text evidence="11">The sequence shown here is derived from an EMBL/GenBank/DDBJ whole genome shotgun (WGS) entry which is preliminary data.</text>
</comment>
<dbReference type="PANTHER" id="PTHR30582">
    <property type="entry name" value="L,D-TRANSPEPTIDASE"/>
    <property type="match status" value="1"/>
</dbReference>
<evidence type="ECO:0000256" key="7">
    <source>
        <dbReference type="PROSITE-ProRule" id="PRU01373"/>
    </source>
</evidence>
<evidence type="ECO:0000256" key="3">
    <source>
        <dbReference type="ARBA" id="ARBA00022679"/>
    </source>
</evidence>
<dbReference type="Gene3D" id="2.40.440.10">
    <property type="entry name" value="L,D-transpeptidase catalytic domain-like"/>
    <property type="match status" value="1"/>
</dbReference>
<dbReference type="InterPro" id="IPR036365">
    <property type="entry name" value="PGBD-like_sf"/>
</dbReference>
<evidence type="ECO:0000313" key="11">
    <source>
        <dbReference type="EMBL" id="MCQ0969105.1"/>
    </source>
</evidence>
<keyword evidence="4 7" id="KW-0133">Cell shape</keyword>
<dbReference type="InterPro" id="IPR005490">
    <property type="entry name" value="LD_TPept_cat_dom"/>
</dbReference>
<keyword evidence="11" id="KW-0614">Plasmid</keyword>
<keyword evidence="5 7" id="KW-0573">Peptidoglycan synthesis</keyword>
<dbReference type="Proteomes" id="UP001203945">
    <property type="component" value="Unassembled WGS sequence"/>
</dbReference>